<dbReference type="KEGG" id="cmet:K6K41_08265"/>
<feature type="active site" description="Nucleophile" evidence="9">
    <location>
        <position position="197"/>
    </location>
</feature>
<name>A0A9E6UJ02_9HYPH</name>
<dbReference type="Pfam" id="PF03734">
    <property type="entry name" value="YkuD"/>
    <property type="match status" value="1"/>
</dbReference>
<dbReference type="GO" id="GO:0071555">
    <property type="term" value="P:cell wall organization"/>
    <property type="evidence" value="ECO:0007669"/>
    <property type="project" value="UniProtKB-UniRule"/>
</dbReference>
<dbReference type="PROSITE" id="PS52029">
    <property type="entry name" value="LD_TPASE"/>
    <property type="match status" value="1"/>
</dbReference>
<dbReference type="GO" id="GO:0016757">
    <property type="term" value="F:glycosyltransferase activity"/>
    <property type="evidence" value="ECO:0007669"/>
    <property type="project" value="UniProtKB-KW"/>
</dbReference>
<proteinExistence type="inferred from homology"/>
<accession>A0A9E6UJ02</accession>
<keyword evidence="6 9" id="KW-0133">Cell shape</keyword>
<organism evidence="12 13">
    <name type="scientific">Chenggangzhangella methanolivorans</name>
    <dbReference type="NCBI Taxonomy" id="1437009"/>
    <lineage>
        <taxon>Bacteria</taxon>
        <taxon>Pseudomonadati</taxon>
        <taxon>Pseudomonadota</taxon>
        <taxon>Alphaproteobacteria</taxon>
        <taxon>Hyphomicrobiales</taxon>
        <taxon>Methylopilaceae</taxon>
        <taxon>Chenggangzhangella</taxon>
    </lineage>
</organism>
<evidence type="ECO:0000256" key="10">
    <source>
        <dbReference type="SAM" id="MobiDB-lite"/>
    </source>
</evidence>
<dbReference type="PROSITE" id="PS51318">
    <property type="entry name" value="TAT"/>
    <property type="match status" value="1"/>
</dbReference>
<dbReference type="RefSeq" id="WP_261404704.1">
    <property type="nucleotide sequence ID" value="NZ_CP081869.1"/>
</dbReference>
<dbReference type="SUPFAM" id="SSF141523">
    <property type="entry name" value="L,D-transpeptidase catalytic domain-like"/>
    <property type="match status" value="1"/>
</dbReference>
<evidence type="ECO:0000256" key="7">
    <source>
        <dbReference type="ARBA" id="ARBA00022984"/>
    </source>
</evidence>
<dbReference type="PANTHER" id="PTHR30582:SF24">
    <property type="entry name" value="L,D-TRANSPEPTIDASE ERFK_SRFK-RELATED"/>
    <property type="match status" value="1"/>
</dbReference>
<dbReference type="Gene3D" id="2.40.440.10">
    <property type="entry name" value="L,D-transpeptidase catalytic domain-like"/>
    <property type="match status" value="1"/>
</dbReference>
<protein>
    <submittedName>
        <fullName evidence="12">L,D-transpeptidase</fullName>
    </submittedName>
</protein>
<reference evidence="12" key="1">
    <citation type="submission" date="2021-08" db="EMBL/GenBank/DDBJ databases">
        <authorList>
            <person name="Zhang H."/>
            <person name="Xu M."/>
            <person name="Yu Z."/>
            <person name="Yang L."/>
            <person name="Cai Y."/>
        </authorList>
    </citation>
    <scope>NUCLEOTIDE SEQUENCE</scope>
    <source>
        <strain evidence="12">CHL1</strain>
    </source>
</reference>
<evidence type="ECO:0000256" key="6">
    <source>
        <dbReference type="ARBA" id="ARBA00022960"/>
    </source>
</evidence>
<evidence type="ECO:0000256" key="1">
    <source>
        <dbReference type="ARBA" id="ARBA00004752"/>
    </source>
</evidence>
<evidence type="ECO:0000256" key="4">
    <source>
        <dbReference type="ARBA" id="ARBA00022679"/>
    </source>
</evidence>
<dbReference type="GO" id="GO:0071972">
    <property type="term" value="F:peptidoglycan L,D-transpeptidase activity"/>
    <property type="evidence" value="ECO:0007669"/>
    <property type="project" value="TreeGrafter"/>
</dbReference>
<feature type="domain" description="L,D-TPase catalytic" evidence="11">
    <location>
        <begin position="84"/>
        <end position="221"/>
    </location>
</feature>
<dbReference type="GO" id="GO:0005576">
    <property type="term" value="C:extracellular region"/>
    <property type="evidence" value="ECO:0007669"/>
    <property type="project" value="TreeGrafter"/>
</dbReference>
<keyword evidence="3" id="KW-0328">Glycosyltransferase</keyword>
<comment type="pathway">
    <text evidence="1 9">Cell wall biogenesis; peptidoglycan biosynthesis.</text>
</comment>
<dbReference type="CDD" id="cd16913">
    <property type="entry name" value="YkuD_like"/>
    <property type="match status" value="1"/>
</dbReference>
<feature type="compositionally biased region" description="Basic and acidic residues" evidence="10">
    <location>
        <begin position="247"/>
        <end position="266"/>
    </location>
</feature>
<dbReference type="InterPro" id="IPR038063">
    <property type="entry name" value="Transpep_catalytic_dom"/>
</dbReference>
<dbReference type="AlphaFoldDB" id="A0A9E6UJ02"/>
<dbReference type="FunFam" id="2.40.440.10:FF:000002">
    <property type="entry name" value="L,D-transpeptidase ErfK/SrfK"/>
    <property type="match status" value="1"/>
</dbReference>
<dbReference type="GO" id="GO:0018104">
    <property type="term" value="P:peptidoglycan-protein cross-linking"/>
    <property type="evidence" value="ECO:0007669"/>
    <property type="project" value="TreeGrafter"/>
</dbReference>
<keyword evidence="4" id="KW-0808">Transferase</keyword>
<feature type="region of interest" description="Disordered" evidence="10">
    <location>
        <begin position="231"/>
        <end position="266"/>
    </location>
</feature>
<evidence type="ECO:0000256" key="3">
    <source>
        <dbReference type="ARBA" id="ARBA00022676"/>
    </source>
</evidence>
<comment type="similarity">
    <text evidence="2">Belongs to the YkuD family.</text>
</comment>
<keyword evidence="5" id="KW-0378">Hydrolase</keyword>
<evidence type="ECO:0000313" key="12">
    <source>
        <dbReference type="EMBL" id="QZO01428.1"/>
    </source>
</evidence>
<keyword evidence="7 9" id="KW-0573">Peptidoglycan synthesis</keyword>
<dbReference type="PANTHER" id="PTHR30582">
    <property type="entry name" value="L,D-TRANSPEPTIDASE"/>
    <property type="match status" value="1"/>
</dbReference>
<evidence type="ECO:0000259" key="11">
    <source>
        <dbReference type="PROSITE" id="PS52029"/>
    </source>
</evidence>
<gene>
    <name evidence="12" type="ORF">K6K41_08265</name>
</gene>
<dbReference type="Proteomes" id="UP000825701">
    <property type="component" value="Chromosome"/>
</dbReference>
<dbReference type="PROSITE" id="PS51257">
    <property type="entry name" value="PROKAR_LIPOPROTEIN"/>
    <property type="match status" value="1"/>
</dbReference>
<evidence type="ECO:0000256" key="8">
    <source>
        <dbReference type="ARBA" id="ARBA00023316"/>
    </source>
</evidence>
<evidence type="ECO:0000256" key="9">
    <source>
        <dbReference type="PROSITE-ProRule" id="PRU01373"/>
    </source>
</evidence>
<evidence type="ECO:0000313" key="13">
    <source>
        <dbReference type="Proteomes" id="UP000825701"/>
    </source>
</evidence>
<feature type="active site" description="Proton donor/acceptor" evidence="9">
    <location>
        <position position="181"/>
    </location>
</feature>
<sequence>MLESNRPTRRGFVAASLSLAALGLAGCSTTQGPGPMLVRHSPATVDMYGARPDELYPLPATDISKVDDRWLRQQVRYDTPEPPGTLVVDTRARYLYLVQDGGTAMRYGIGVGKAGLEFEGEARVGRKAEWPRWTPTPDMIAREPDRYGPAAGGMAPGLDNPLGPRALYLFQGNRDTLYRIHGTTEPWSIGKAVSSGCIRLLNQDIIDLYGRVPKESRVVVLQDQPAIARAPYSEPAPYEGEYVEPEGYGRDRGYGRRGRWTDDAQG</sequence>
<keyword evidence="13" id="KW-1185">Reference proteome</keyword>
<keyword evidence="8 9" id="KW-0961">Cell wall biogenesis/degradation</keyword>
<dbReference type="EMBL" id="CP081869">
    <property type="protein sequence ID" value="QZO01428.1"/>
    <property type="molecule type" value="Genomic_DNA"/>
</dbReference>
<dbReference type="GO" id="GO:0008360">
    <property type="term" value="P:regulation of cell shape"/>
    <property type="evidence" value="ECO:0007669"/>
    <property type="project" value="UniProtKB-UniRule"/>
</dbReference>
<dbReference type="InterPro" id="IPR006311">
    <property type="entry name" value="TAT_signal"/>
</dbReference>
<evidence type="ECO:0000256" key="5">
    <source>
        <dbReference type="ARBA" id="ARBA00022801"/>
    </source>
</evidence>
<dbReference type="InterPro" id="IPR050979">
    <property type="entry name" value="LD-transpeptidase"/>
</dbReference>
<evidence type="ECO:0000256" key="2">
    <source>
        <dbReference type="ARBA" id="ARBA00005992"/>
    </source>
</evidence>
<dbReference type="InterPro" id="IPR005490">
    <property type="entry name" value="LD_TPept_cat_dom"/>
</dbReference>